<reference evidence="2 3" key="1">
    <citation type="submission" date="2018-07" db="EMBL/GenBank/DDBJ databases">
        <title>The complete nuclear genome of the prasinophyte Chloropicon primus (CCMP1205).</title>
        <authorList>
            <person name="Pombert J.-F."/>
            <person name="Otis C."/>
            <person name="Turmel M."/>
            <person name="Lemieux C."/>
        </authorList>
    </citation>
    <scope>NUCLEOTIDE SEQUENCE [LARGE SCALE GENOMIC DNA]</scope>
    <source>
        <strain evidence="2 3">CCMP1205</strain>
    </source>
</reference>
<dbReference type="Pfam" id="PF04359">
    <property type="entry name" value="DUF493"/>
    <property type="match status" value="1"/>
</dbReference>
<dbReference type="AlphaFoldDB" id="A0A5B8ML79"/>
<dbReference type="PANTHER" id="PTHR34782:SF1">
    <property type="entry name" value="PHOSPHORIBOSYLFORMYLGLYCINAMIDINE SYNTHASE"/>
    <property type="match status" value="1"/>
</dbReference>
<dbReference type="PANTHER" id="PTHR34782">
    <property type="entry name" value="PHOSPHORIBOSYLFORMYLGLYCINAMIDINE SYNTHASE"/>
    <property type="match status" value="1"/>
</dbReference>
<dbReference type="EMBL" id="CP031036">
    <property type="protein sequence ID" value="QDZ20160.1"/>
    <property type="molecule type" value="Genomic_DNA"/>
</dbReference>
<dbReference type="Gene3D" id="3.30.70.260">
    <property type="match status" value="1"/>
</dbReference>
<organism evidence="2 3">
    <name type="scientific">Chloropicon primus</name>
    <dbReference type="NCBI Taxonomy" id="1764295"/>
    <lineage>
        <taxon>Eukaryota</taxon>
        <taxon>Viridiplantae</taxon>
        <taxon>Chlorophyta</taxon>
        <taxon>Chloropicophyceae</taxon>
        <taxon>Chloropicales</taxon>
        <taxon>Chloropicaceae</taxon>
        <taxon>Chloropicon</taxon>
    </lineage>
</organism>
<dbReference type="Proteomes" id="UP000316726">
    <property type="component" value="Chromosome 3"/>
</dbReference>
<accession>A0A5B8ML79</accession>
<dbReference type="InterPro" id="IPR007454">
    <property type="entry name" value="UPF0250_YbeD-like"/>
</dbReference>
<evidence type="ECO:0008006" key="4">
    <source>
        <dbReference type="Google" id="ProtNLM"/>
    </source>
</evidence>
<dbReference type="InterPro" id="IPR027471">
    <property type="entry name" value="YbeD-like_sf"/>
</dbReference>
<dbReference type="OrthoDB" id="533321at2759"/>
<protein>
    <recommendedName>
        <fullName evidence="4">DUF493 domain-containing protein</fullName>
    </recommendedName>
</protein>
<evidence type="ECO:0000256" key="1">
    <source>
        <dbReference type="SAM" id="MobiDB-lite"/>
    </source>
</evidence>
<evidence type="ECO:0000313" key="3">
    <source>
        <dbReference type="Proteomes" id="UP000316726"/>
    </source>
</evidence>
<proteinExistence type="predicted"/>
<name>A0A5B8ML79_9CHLO</name>
<evidence type="ECO:0000313" key="2">
    <source>
        <dbReference type="EMBL" id="QDZ20160.1"/>
    </source>
</evidence>
<keyword evidence="3" id="KW-1185">Reference proteome</keyword>
<gene>
    <name evidence="2" type="ORF">A3770_03p26780</name>
</gene>
<feature type="region of interest" description="Disordered" evidence="1">
    <location>
        <begin position="66"/>
        <end position="110"/>
    </location>
</feature>
<sequence>MNSRTFVRLGARQCLRSLGGQLRVEKLGVSSTPRMPLLWAQARRRTPFGWGSEGRVFTRNIAAACSSTDGKGGEAEGKKGLRGKGQAQRPSKGFGSSSRNLANADPEGDVSNTEALLQTLGEVSMNSGRDPKSHLVLSDDTSAEGWKEIDEKVNKYPIERKFNAIGTGGSDFQAAMVAAVESILGQSIPDDKVKSKSSSGGKYTSVTIGPCTVETSEQLTAIYQAMATDKRLKWWM</sequence>
<dbReference type="SUPFAM" id="SSF117991">
    <property type="entry name" value="YbeD/HP0495-like"/>
    <property type="match status" value="1"/>
</dbReference>